<feature type="domain" description="SH2" evidence="6">
    <location>
        <begin position="11"/>
        <end position="110"/>
    </location>
</feature>
<evidence type="ECO:0008006" key="11">
    <source>
        <dbReference type="Google" id="ProtNLM"/>
    </source>
</evidence>
<dbReference type="SMART" id="SM00326">
    <property type="entry name" value="SH3"/>
    <property type="match status" value="1"/>
</dbReference>
<dbReference type="InParanoid" id="F2TWV1"/>
<dbReference type="GO" id="GO:0007167">
    <property type="term" value="P:enzyme-linked receptor protein signaling pathway"/>
    <property type="evidence" value="ECO:0007669"/>
    <property type="project" value="TreeGrafter"/>
</dbReference>
<dbReference type="InterPro" id="IPR001849">
    <property type="entry name" value="PH_domain"/>
</dbReference>
<dbReference type="GO" id="GO:0030971">
    <property type="term" value="F:receptor tyrosine kinase binding"/>
    <property type="evidence" value="ECO:0007669"/>
    <property type="project" value="TreeGrafter"/>
</dbReference>
<name>F2TWV1_SALR5</name>
<keyword evidence="1 4" id="KW-0728">SH3 domain</keyword>
<dbReference type="PANTHER" id="PTHR19969">
    <property type="entry name" value="SH2-SH3 ADAPTOR PROTEIN-RELATED"/>
    <property type="match status" value="1"/>
</dbReference>
<accession>F2TWV1</accession>
<dbReference type="PROSITE" id="PS50002">
    <property type="entry name" value="SH3"/>
    <property type="match status" value="1"/>
</dbReference>
<dbReference type="PRINTS" id="PR00401">
    <property type="entry name" value="SH2DOMAIN"/>
</dbReference>
<evidence type="ECO:0000259" key="8">
    <source>
        <dbReference type="PROSITE" id="PS50003"/>
    </source>
</evidence>
<dbReference type="SUPFAM" id="SSF50044">
    <property type="entry name" value="SH3-domain"/>
    <property type="match status" value="1"/>
</dbReference>
<dbReference type="Pfam" id="PF00017">
    <property type="entry name" value="SH2"/>
    <property type="match status" value="1"/>
</dbReference>
<sequence length="776" mass="85125">MALSPEHLPAWYHGVLSRTDAAKLLLENGGEAGLFLVRAASSGNGFVLSMCHAPQAVSHYQIRSQRLQGVDYLTFDTDTGVAPQFRSLSSVIQHLYSNPAHLPVELSGWVAREEAPPPPIPPSHATAATSTATTAAITTTSSGPASTATFFSNSTDTVRGDGSGDGDTKNTEEIKKSVREIETPDGFDMYSSTDASSRTGTLSKIEQEHAMQVGGSLLSMVKDTITSSAQVKEEDLNNEKLYETAQRFSSHFESAPDLKVYSVPGADAGVQALDATSNKATNLKVGDQLRLIGVEEEGDGVVIMCQDASGRKIKFPSTSQIRVLPSAFASAKNSPSSSGMNSLAGLQRRYFRLVLSLNRSLNGGPIFLEYYNRHTSKKPKGVIDLDPIVSVHAPTEADLRVVKGYRSVLQAGLFELDMPRRTYRILGSSASEAQDWMDIIRDVTGLTEGESDASPSKFNDRERRREFDCVLLSKTLRNPDALIRFQDNCLQLVCPQTKIALHEWRYTHLKSFGYLRNVAWFEAGPACPTGSGMLCVSTPDAHMLFETFNYLAPRSVGGNVKRRSSRRHDMSWASMRTERSEDAYEVIPEDVISEEPATAQQRQNPKPQTVFGKTLPAEDLEPVAVAVPLREHLAEDPKELSFLPGETMRVLASKAFVDEGYLLGQKARQTQLGLIPIACVEVHEHEFGYMRDADDDDKSVDSLLDEANVDDFEYPTGFGVYGGKFEADGTFEARHAPEDVPGFPTAESAEGTYEVPRPPRFTLPADPRRTYANERH</sequence>
<feature type="domain" description="PH" evidence="8">
    <location>
        <begin position="334"/>
        <end position="445"/>
    </location>
</feature>
<evidence type="ECO:0000256" key="5">
    <source>
        <dbReference type="SAM" id="MobiDB-lite"/>
    </source>
</evidence>
<feature type="domain" description="SH3" evidence="7">
    <location>
        <begin position="621"/>
        <end position="685"/>
    </location>
</feature>
<evidence type="ECO:0000259" key="6">
    <source>
        <dbReference type="PROSITE" id="PS50001"/>
    </source>
</evidence>
<dbReference type="InterPro" id="IPR002404">
    <property type="entry name" value="IRS_PTB"/>
</dbReference>
<dbReference type="PANTHER" id="PTHR19969:SF5">
    <property type="entry name" value="CRK-LIKE PROTEIN"/>
    <property type="match status" value="1"/>
</dbReference>
<dbReference type="PROSITE" id="PS50001">
    <property type="entry name" value="SH2"/>
    <property type="match status" value="1"/>
</dbReference>
<proteinExistence type="predicted"/>
<evidence type="ECO:0000256" key="2">
    <source>
        <dbReference type="ARBA" id="ARBA00022999"/>
    </source>
</evidence>
<dbReference type="OrthoDB" id="67516at2759"/>
<evidence type="ECO:0000313" key="9">
    <source>
        <dbReference type="EMBL" id="EGD72547.1"/>
    </source>
</evidence>
<dbReference type="InterPro" id="IPR011993">
    <property type="entry name" value="PH-like_dom_sf"/>
</dbReference>
<dbReference type="Gene3D" id="3.30.505.10">
    <property type="entry name" value="SH2 domain"/>
    <property type="match status" value="1"/>
</dbReference>
<dbReference type="InterPro" id="IPR036028">
    <property type="entry name" value="SH3-like_dom_sf"/>
</dbReference>
<dbReference type="InterPro" id="IPR051184">
    <property type="entry name" value="Tyrosine-phos_adapter"/>
</dbReference>
<dbReference type="SMART" id="SM00233">
    <property type="entry name" value="PH"/>
    <property type="match status" value="1"/>
</dbReference>
<dbReference type="SUPFAM" id="SSF55550">
    <property type="entry name" value="SH2 domain"/>
    <property type="match status" value="1"/>
</dbReference>
<evidence type="ECO:0000259" key="7">
    <source>
        <dbReference type="PROSITE" id="PS50002"/>
    </source>
</evidence>
<feature type="compositionally biased region" description="Basic and acidic residues" evidence="5">
    <location>
        <begin position="166"/>
        <end position="182"/>
    </location>
</feature>
<dbReference type="SMART" id="SM01244">
    <property type="entry name" value="IRS"/>
    <property type="match status" value="1"/>
</dbReference>
<feature type="compositionally biased region" description="Basic and acidic residues" evidence="5">
    <location>
        <begin position="766"/>
        <end position="776"/>
    </location>
</feature>
<dbReference type="AlphaFoldDB" id="F2TWV1"/>
<feature type="region of interest" description="Disordered" evidence="5">
    <location>
        <begin position="735"/>
        <end position="776"/>
    </location>
</feature>
<dbReference type="Gene3D" id="2.30.30.40">
    <property type="entry name" value="SH3 Domains"/>
    <property type="match status" value="1"/>
</dbReference>
<dbReference type="InterPro" id="IPR000980">
    <property type="entry name" value="SH2"/>
</dbReference>
<dbReference type="OMA" id="HEWRYTH"/>
<dbReference type="KEGG" id="sre:PTSG_00571"/>
<feature type="region of interest" description="Disordered" evidence="5">
    <location>
        <begin position="114"/>
        <end position="195"/>
    </location>
</feature>
<dbReference type="Gene3D" id="2.30.29.30">
    <property type="entry name" value="Pleckstrin-homology domain (PH domain)/Phosphotyrosine-binding domain (PTB)"/>
    <property type="match status" value="2"/>
</dbReference>
<dbReference type="SMART" id="SM00252">
    <property type="entry name" value="SH2"/>
    <property type="match status" value="1"/>
</dbReference>
<dbReference type="InterPro" id="IPR001452">
    <property type="entry name" value="SH3_domain"/>
</dbReference>
<dbReference type="RefSeq" id="XP_004999116.1">
    <property type="nucleotide sequence ID" value="XM_004999059.1"/>
</dbReference>
<dbReference type="SUPFAM" id="SSF50729">
    <property type="entry name" value="PH domain-like"/>
    <property type="match status" value="2"/>
</dbReference>
<dbReference type="STRING" id="946362.F2TWV1"/>
<organism evidence="10">
    <name type="scientific">Salpingoeca rosetta (strain ATCC 50818 / BSB-021)</name>
    <dbReference type="NCBI Taxonomy" id="946362"/>
    <lineage>
        <taxon>Eukaryota</taxon>
        <taxon>Choanoflagellata</taxon>
        <taxon>Craspedida</taxon>
        <taxon>Salpingoecidae</taxon>
        <taxon>Salpingoeca</taxon>
    </lineage>
</organism>
<evidence type="ECO:0000313" key="10">
    <source>
        <dbReference type="Proteomes" id="UP000007799"/>
    </source>
</evidence>
<evidence type="ECO:0000256" key="1">
    <source>
        <dbReference type="ARBA" id="ARBA00022443"/>
    </source>
</evidence>
<dbReference type="GO" id="GO:0005737">
    <property type="term" value="C:cytoplasm"/>
    <property type="evidence" value="ECO:0007669"/>
    <property type="project" value="TreeGrafter"/>
</dbReference>
<dbReference type="Pfam" id="PF02174">
    <property type="entry name" value="IRS"/>
    <property type="match status" value="1"/>
</dbReference>
<protein>
    <recommendedName>
        <fullName evidence="11">SH2 domain-containing protein</fullName>
    </recommendedName>
</protein>
<keyword evidence="10" id="KW-1185">Reference proteome</keyword>
<dbReference type="Proteomes" id="UP000007799">
    <property type="component" value="Unassembled WGS sequence"/>
</dbReference>
<dbReference type="GO" id="GO:0016477">
    <property type="term" value="P:cell migration"/>
    <property type="evidence" value="ECO:0007669"/>
    <property type="project" value="TreeGrafter"/>
</dbReference>
<gene>
    <name evidence="9" type="ORF">PTSG_00571</name>
</gene>
<dbReference type="GO" id="GO:0035591">
    <property type="term" value="F:signaling adaptor activity"/>
    <property type="evidence" value="ECO:0007669"/>
    <property type="project" value="TreeGrafter"/>
</dbReference>
<dbReference type="InterPro" id="IPR036860">
    <property type="entry name" value="SH2_dom_sf"/>
</dbReference>
<evidence type="ECO:0000256" key="3">
    <source>
        <dbReference type="PROSITE-ProRule" id="PRU00191"/>
    </source>
</evidence>
<reference evidence="9" key="1">
    <citation type="submission" date="2009-08" db="EMBL/GenBank/DDBJ databases">
        <title>Annotation of Salpingoeca rosetta.</title>
        <authorList>
            <consortium name="The Broad Institute Genome Sequencing Platform"/>
            <person name="Russ C."/>
            <person name="Cuomo C."/>
            <person name="Burger G."/>
            <person name="Gray M.W."/>
            <person name="Holland P.W.H."/>
            <person name="King N."/>
            <person name="Lang F.B.F."/>
            <person name="Roger A.J."/>
            <person name="Ruiz-Trillo I."/>
            <person name="Young S.K."/>
            <person name="Zeng Q."/>
            <person name="Gargeya S."/>
            <person name="Alvarado L."/>
            <person name="Berlin A."/>
            <person name="Chapman S.B."/>
            <person name="Chen Z."/>
            <person name="Freedman E."/>
            <person name="Gellesch M."/>
            <person name="Goldberg J."/>
            <person name="Griggs A."/>
            <person name="Gujja S."/>
            <person name="Heilman E."/>
            <person name="Heiman D."/>
            <person name="Howarth C."/>
            <person name="Mehta T."/>
            <person name="Neiman D."/>
            <person name="Pearson M."/>
            <person name="Roberts A."/>
            <person name="Saif S."/>
            <person name="Shea T."/>
            <person name="Shenoy N."/>
            <person name="Sisk P."/>
            <person name="Stolte C."/>
            <person name="Sykes S."/>
            <person name="White J."/>
            <person name="Yandava C."/>
            <person name="Haas B."/>
            <person name="Nusbaum C."/>
            <person name="Birren B."/>
        </authorList>
    </citation>
    <scope>NUCLEOTIDE SEQUENCE [LARGE SCALE GENOMIC DNA]</scope>
    <source>
        <strain evidence="9">ATCC 50818</strain>
    </source>
</reference>
<dbReference type="CDD" id="cd00173">
    <property type="entry name" value="SH2"/>
    <property type="match status" value="1"/>
</dbReference>
<dbReference type="GeneID" id="16067772"/>
<keyword evidence="2 3" id="KW-0727">SH2 domain</keyword>
<dbReference type="EMBL" id="GL832955">
    <property type="protein sequence ID" value="EGD72547.1"/>
    <property type="molecule type" value="Genomic_DNA"/>
</dbReference>
<evidence type="ECO:0000256" key="4">
    <source>
        <dbReference type="PROSITE-ProRule" id="PRU00192"/>
    </source>
</evidence>
<feature type="compositionally biased region" description="Low complexity" evidence="5">
    <location>
        <begin position="123"/>
        <end position="149"/>
    </location>
</feature>
<dbReference type="PROSITE" id="PS50003">
    <property type="entry name" value="PH_DOMAIN"/>
    <property type="match status" value="1"/>
</dbReference>